<keyword evidence="1" id="KW-0732">Signal</keyword>
<dbReference type="Pfam" id="PF04122">
    <property type="entry name" value="CW_binding_2"/>
    <property type="match status" value="3"/>
</dbReference>
<keyword evidence="3" id="KW-1185">Reference proteome</keyword>
<reference evidence="2 3" key="1">
    <citation type="journal article" date="2019" name="Int. J. Syst. Evol. Microbiol.">
        <title>The Global Catalogue of Microorganisms (GCM) 10K type strain sequencing project: providing services to taxonomists for standard genome sequencing and annotation.</title>
        <authorList>
            <consortium name="The Broad Institute Genomics Platform"/>
            <consortium name="The Broad Institute Genome Sequencing Center for Infectious Disease"/>
            <person name="Wu L."/>
            <person name="Ma J."/>
        </authorList>
    </citation>
    <scope>NUCLEOTIDE SEQUENCE [LARGE SCALE GENOMIC DNA]</scope>
    <source>
        <strain evidence="2 3">JCM 12398</strain>
    </source>
</reference>
<feature type="chain" id="PRO_5045475063" description="Cell wall binding repeat 2" evidence="1">
    <location>
        <begin position="28"/>
        <end position="526"/>
    </location>
</feature>
<name>A0ABN1YZM1_9MICO</name>
<sequence length="526" mass="53724">MRAPLALLAASALVATGLATAAAPAHALETHRIQGADRYATAVEIDRAMDAVGGPVFLANGQKFPDALAAGPVVAAEGGHLLLTGPNDLPAVVAARIEELAPSEIVVVGSAASVSDAVAEQAAEAALRGGTEAVLDRIGGADRVETSLLLLDRLLESGPVSHVWVASGAMFPDALVAASVAGRHHHAVILDHHGPGDAAARAWLDTVGPRVTGRHVEVAGGSSSVSGADADGLWSFGARSVQRTAGRDRYETARLINEVWGTGSSAPEILLATGENFPDALAGAALAAASGAPMYLTPNGCHAAITPMLRAEATRLGVEAVIGLGSAATVSDGALQLGPCTTTLQQQIGQVYGTFATQRHTGRGTRVIDLGREIPYAQVVAQLASSTFTGIHALDRDQQHIDSIAWGFRSFDGASLVMPHGSAVTRYLRVEADGAWSIEVRDLTSAPVLQGTASGSSNAVLLYAGPAASASSTNGGSGRAFSAQELYGYWQHGLPFGHDAATRGAVHQGPSVIGVRAAQPWTIRVG</sequence>
<dbReference type="InterPro" id="IPR051922">
    <property type="entry name" value="Bact_Sporulation_Assoc"/>
</dbReference>
<gene>
    <name evidence="2" type="ORF">GCM10009640_26260</name>
</gene>
<dbReference type="InterPro" id="IPR007253">
    <property type="entry name" value="Cell_wall-bd_2"/>
</dbReference>
<evidence type="ECO:0000313" key="2">
    <source>
        <dbReference type="EMBL" id="GAA1426084.1"/>
    </source>
</evidence>
<feature type="signal peptide" evidence="1">
    <location>
        <begin position="1"/>
        <end position="27"/>
    </location>
</feature>
<organism evidence="2 3">
    <name type="scientific">Agrococcus citreus</name>
    <dbReference type="NCBI Taxonomy" id="84643"/>
    <lineage>
        <taxon>Bacteria</taxon>
        <taxon>Bacillati</taxon>
        <taxon>Actinomycetota</taxon>
        <taxon>Actinomycetes</taxon>
        <taxon>Micrococcales</taxon>
        <taxon>Microbacteriaceae</taxon>
        <taxon>Agrococcus</taxon>
    </lineage>
</organism>
<dbReference type="Proteomes" id="UP001501266">
    <property type="component" value="Unassembled WGS sequence"/>
</dbReference>
<dbReference type="PANTHER" id="PTHR30032:SF8">
    <property type="entry name" value="GERMINATION-SPECIFIC N-ACETYLMURAMOYL-L-ALANINE AMIDASE"/>
    <property type="match status" value="1"/>
</dbReference>
<evidence type="ECO:0000256" key="1">
    <source>
        <dbReference type="SAM" id="SignalP"/>
    </source>
</evidence>
<evidence type="ECO:0008006" key="4">
    <source>
        <dbReference type="Google" id="ProtNLM"/>
    </source>
</evidence>
<proteinExistence type="predicted"/>
<dbReference type="EMBL" id="BAAAKK010000006">
    <property type="protein sequence ID" value="GAA1426084.1"/>
    <property type="molecule type" value="Genomic_DNA"/>
</dbReference>
<accession>A0ABN1YZM1</accession>
<evidence type="ECO:0000313" key="3">
    <source>
        <dbReference type="Proteomes" id="UP001501266"/>
    </source>
</evidence>
<dbReference type="RefSeq" id="WP_343921181.1">
    <property type="nucleotide sequence ID" value="NZ_BAAAKK010000006.1"/>
</dbReference>
<dbReference type="PANTHER" id="PTHR30032">
    <property type="entry name" value="N-ACETYLMURAMOYL-L-ALANINE AMIDASE-RELATED"/>
    <property type="match status" value="1"/>
</dbReference>
<protein>
    <recommendedName>
        <fullName evidence="4">Cell wall binding repeat 2</fullName>
    </recommendedName>
</protein>
<comment type="caution">
    <text evidence="2">The sequence shown here is derived from an EMBL/GenBank/DDBJ whole genome shotgun (WGS) entry which is preliminary data.</text>
</comment>